<dbReference type="Proteomes" id="UP001236507">
    <property type="component" value="Unassembled WGS sequence"/>
</dbReference>
<gene>
    <name evidence="2" type="ORF">QM524_00080</name>
</gene>
<dbReference type="SUPFAM" id="SSF81606">
    <property type="entry name" value="PP2C-like"/>
    <property type="match status" value="1"/>
</dbReference>
<dbReference type="EMBL" id="JASHIF010000001">
    <property type="protein sequence ID" value="MDI9857590.1"/>
    <property type="molecule type" value="Genomic_DNA"/>
</dbReference>
<dbReference type="Gene3D" id="3.60.40.10">
    <property type="entry name" value="PPM-type phosphatase domain"/>
    <property type="match status" value="1"/>
</dbReference>
<feature type="domain" description="PPM-type phosphatase" evidence="1">
    <location>
        <begin position="16"/>
        <end position="191"/>
    </location>
</feature>
<protein>
    <submittedName>
        <fullName evidence="2">Protein phosphatase 2C domain-containing protein</fullName>
    </submittedName>
</protein>
<keyword evidence="3" id="KW-1185">Reference proteome</keyword>
<sequence>MKIYSTIQIGDYHINHCEDYLFTGNIGDDKVLCAVMDGCTMATDSYFASTLVGKLLRKITIEKGYSELYNLGTISNDIDNYLKSILRELFKELIIIKNQLLLERNELLTTLIILLIDKKTNRGIVLVVGDGLVNINGQMTEFDQDNKPDYLGFHLAEDFDTWYDNQKQKIFFDQIEDISIATDGVFMFEKVKKVENTDSINALEYLILDKTELDHEDMLNFKLKKLEHNFGLKPTDDLAIIRLVK</sequence>
<evidence type="ECO:0000313" key="2">
    <source>
        <dbReference type="EMBL" id="MDI9857590.1"/>
    </source>
</evidence>
<evidence type="ECO:0000259" key="1">
    <source>
        <dbReference type="Pfam" id="PF13672"/>
    </source>
</evidence>
<name>A0ABT6Y204_9BACT</name>
<dbReference type="RefSeq" id="WP_283342937.1">
    <property type="nucleotide sequence ID" value="NZ_JASHIF010000001.1"/>
</dbReference>
<dbReference type="InterPro" id="IPR001932">
    <property type="entry name" value="PPM-type_phosphatase-like_dom"/>
</dbReference>
<evidence type="ECO:0000313" key="3">
    <source>
        <dbReference type="Proteomes" id="UP001236507"/>
    </source>
</evidence>
<dbReference type="Pfam" id="PF13672">
    <property type="entry name" value="PP2C_2"/>
    <property type="match status" value="1"/>
</dbReference>
<organism evidence="2 3">
    <name type="scientific">Flectobacillus roseus</name>
    <dbReference type="NCBI Taxonomy" id="502259"/>
    <lineage>
        <taxon>Bacteria</taxon>
        <taxon>Pseudomonadati</taxon>
        <taxon>Bacteroidota</taxon>
        <taxon>Cytophagia</taxon>
        <taxon>Cytophagales</taxon>
        <taxon>Flectobacillaceae</taxon>
        <taxon>Flectobacillus</taxon>
    </lineage>
</organism>
<comment type="caution">
    <text evidence="2">The sequence shown here is derived from an EMBL/GenBank/DDBJ whole genome shotgun (WGS) entry which is preliminary data.</text>
</comment>
<proteinExistence type="predicted"/>
<dbReference type="InterPro" id="IPR036457">
    <property type="entry name" value="PPM-type-like_dom_sf"/>
</dbReference>
<accession>A0ABT6Y204</accession>
<reference evidence="2 3" key="1">
    <citation type="submission" date="2023-05" db="EMBL/GenBank/DDBJ databases">
        <title>Novel species of genus Flectobacillus isolated from stream in China.</title>
        <authorList>
            <person name="Lu H."/>
        </authorList>
    </citation>
    <scope>NUCLEOTIDE SEQUENCE [LARGE SCALE GENOMIC DNA]</scope>
    <source>
        <strain evidence="2 3">KCTC 42575</strain>
    </source>
</reference>